<keyword evidence="4 9" id="KW-0479">Metal-binding</keyword>
<dbReference type="eggNOG" id="COG1864">
    <property type="taxonomic scope" value="Bacteria"/>
</dbReference>
<feature type="chain" id="PRO_5003896567" description="Endonuclease" evidence="11">
    <location>
        <begin position="21"/>
        <end position="244"/>
    </location>
</feature>
<evidence type="ECO:0000259" key="12">
    <source>
        <dbReference type="SMART" id="SM00477"/>
    </source>
</evidence>
<evidence type="ECO:0000256" key="4">
    <source>
        <dbReference type="ARBA" id="ARBA00022723"/>
    </source>
</evidence>
<organism evidence="14 15">
    <name type="scientific">Paraglaciecola arctica BSs20135</name>
    <dbReference type="NCBI Taxonomy" id="493475"/>
    <lineage>
        <taxon>Bacteria</taxon>
        <taxon>Pseudomonadati</taxon>
        <taxon>Pseudomonadota</taxon>
        <taxon>Gammaproteobacteria</taxon>
        <taxon>Alteromonadales</taxon>
        <taxon>Alteromonadaceae</taxon>
        <taxon>Paraglaciecola</taxon>
    </lineage>
</organism>
<dbReference type="SUPFAM" id="SSF54060">
    <property type="entry name" value="His-Me finger endonucleases"/>
    <property type="match status" value="1"/>
</dbReference>
<evidence type="ECO:0000313" key="15">
    <source>
        <dbReference type="Proteomes" id="UP000006327"/>
    </source>
</evidence>
<dbReference type="InterPro" id="IPR044925">
    <property type="entry name" value="His-Me_finger_sf"/>
</dbReference>
<evidence type="ECO:0000256" key="8">
    <source>
        <dbReference type="PIRSR" id="PIRSR640255-1"/>
    </source>
</evidence>
<comment type="caution">
    <text evidence="14">The sequence shown here is derived from an EMBL/GenBank/DDBJ whole genome shotgun (WGS) entry which is preliminary data.</text>
</comment>
<evidence type="ECO:0000256" key="2">
    <source>
        <dbReference type="ARBA" id="ARBA00010052"/>
    </source>
</evidence>
<dbReference type="STRING" id="493475.GARC_2037"/>
<dbReference type="OrthoDB" id="9811262at2"/>
<dbReference type="GO" id="GO:0003676">
    <property type="term" value="F:nucleic acid binding"/>
    <property type="evidence" value="ECO:0007669"/>
    <property type="project" value="InterPro"/>
</dbReference>
<dbReference type="InterPro" id="IPR040255">
    <property type="entry name" value="Non-specific_endonuclease"/>
</dbReference>
<keyword evidence="15" id="KW-1185">Reference proteome</keyword>
<keyword evidence="11" id="KW-0732">Signal</keyword>
<dbReference type="AlphaFoldDB" id="K6XEE1"/>
<dbReference type="Proteomes" id="UP000006327">
    <property type="component" value="Unassembled WGS sequence"/>
</dbReference>
<dbReference type="InterPro" id="IPR018524">
    <property type="entry name" value="DNA/RNA_endonuclease_AS"/>
</dbReference>
<dbReference type="PROSITE" id="PS01070">
    <property type="entry name" value="NUCLEASE_NON_SPEC"/>
    <property type="match status" value="1"/>
</dbReference>
<evidence type="ECO:0000256" key="9">
    <source>
        <dbReference type="PIRSR" id="PIRSR640255-2"/>
    </source>
</evidence>
<feature type="signal peptide" evidence="11">
    <location>
        <begin position="1"/>
        <end position="20"/>
    </location>
</feature>
<dbReference type="GO" id="GO:0004519">
    <property type="term" value="F:endonuclease activity"/>
    <property type="evidence" value="ECO:0007669"/>
    <property type="project" value="UniProtKB-UniRule"/>
</dbReference>
<evidence type="ECO:0000256" key="6">
    <source>
        <dbReference type="ARBA" id="ARBA00022801"/>
    </source>
</evidence>
<reference evidence="14 15" key="1">
    <citation type="journal article" date="2017" name="Antonie Van Leeuwenhoek">
        <title>Rhizobium rhizosphaerae sp. nov., a novel species isolated from rice rhizosphere.</title>
        <authorList>
            <person name="Zhao J.J."/>
            <person name="Zhang J."/>
            <person name="Zhang R.J."/>
            <person name="Zhang C.W."/>
            <person name="Yin H.Q."/>
            <person name="Zhang X.X."/>
        </authorList>
    </citation>
    <scope>NUCLEOTIDE SEQUENCE [LARGE SCALE GENOMIC DNA]</scope>
    <source>
        <strain evidence="14 15">BSs20135</strain>
    </source>
</reference>
<dbReference type="InterPro" id="IPR044929">
    <property type="entry name" value="DNA/RNA_non-sp_Endonuclease_sf"/>
</dbReference>
<dbReference type="Gene3D" id="3.40.570.10">
    <property type="entry name" value="Extracellular Endonuclease, subunit A"/>
    <property type="match status" value="1"/>
</dbReference>
<dbReference type="PANTHER" id="PTHR13966:SF5">
    <property type="entry name" value="ENDONUCLEASE G, MITOCHONDRIAL"/>
    <property type="match status" value="1"/>
</dbReference>
<dbReference type="EC" id="3.1.30.-" evidence="10"/>
<dbReference type="InterPro" id="IPR001604">
    <property type="entry name" value="Endo_G_ENPP1-like_dom"/>
</dbReference>
<dbReference type="PANTHER" id="PTHR13966">
    <property type="entry name" value="ENDONUCLEASE RELATED"/>
    <property type="match status" value="1"/>
</dbReference>
<proteinExistence type="inferred from homology"/>
<comment type="cofactor">
    <cofactor evidence="1 10">
        <name>Mg(2+)</name>
        <dbReference type="ChEBI" id="CHEBI:18420"/>
    </cofactor>
</comment>
<evidence type="ECO:0000256" key="5">
    <source>
        <dbReference type="ARBA" id="ARBA00022759"/>
    </source>
</evidence>
<keyword evidence="6 10" id="KW-0378">Hydrolase</keyword>
<evidence type="ECO:0000256" key="3">
    <source>
        <dbReference type="ARBA" id="ARBA00022722"/>
    </source>
</evidence>
<dbReference type="SMART" id="SM00892">
    <property type="entry name" value="Endonuclease_NS"/>
    <property type="match status" value="1"/>
</dbReference>
<evidence type="ECO:0000256" key="10">
    <source>
        <dbReference type="RuleBase" id="RU366055"/>
    </source>
</evidence>
<feature type="active site" description="Proton acceptor" evidence="8">
    <location>
        <position position="106"/>
    </location>
</feature>
<feature type="domain" description="ENPP1-3/EXOG-like endonuclease/phosphodiesterase" evidence="12">
    <location>
        <begin position="42"/>
        <end position="228"/>
    </location>
</feature>
<evidence type="ECO:0000256" key="7">
    <source>
        <dbReference type="ARBA" id="ARBA00022842"/>
    </source>
</evidence>
<dbReference type="GO" id="GO:0016787">
    <property type="term" value="F:hydrolase activity"/>
    <property type="evidence" value="ECO:0007669"/>
    <property type="project" value="UniProtKB-KW"/>
</dbReference>
<dbReference type="SMART" id="SM00477">
    <property type="entry name" value="NUC"/>
    <property type="match status" value="1"/>
</dbReference>
<dbReference type="GO" id="GO:0046872">
    <property type="term" value="F:metal ion binding"/>
    <property type="evidence" value="ECO:0007669"/>
    <property type="project" value="UniProtKB-KW"/>
</dbReference>
<dbReference type="InterPro" id="IPR020821">
    <property type="entry name" value="ENPP1-3/EXOG-like_nuc-like"/>
</dbReference>
<feature type="domain" description="DNA/RNA non-specific endonuclease/pyrophosphatase/phosphodiesterase" evidence="13">
    <location>
        <begin position="41"/>
        <end position="232"/>
    </location>
</feature>
<dbReference type="EMBL" id="BAEO01000027">
    <property type="protein sequence ID" value="GAC19004.1"/>
    <property type="molecule type" value="Genomic_DNA"/>
</dbReference>
<name>K6XEE1_9ALTE</name>
<evidence type="ECO:0000256" key="1">
    <source>
        <dbReference type="ARBA" id="ARBA00001946"/>
    </source>
</evidence>
<accession>K6XEE1</accession>
<dbReference type="Pfam" id="PF01223">
    <property type="entry name" value="Endonuclease_NS"/>
    <property type="match status" value="1"/>
</dbReference>
<feature type="binding site" evidence="9">
    <location>
        <position position="136"/>
    </location>
    <ligand>
        <name>Mg(2+)</name>
        <dbReference type="ChEBI" id="CHEBI:18420"/>
        <note>catalytic</note>
    </ligand>
</feature>
<dbReference type="RefSeq" id="WP_007619366.1">
    <property type="nucleotide sequence ID" value="NZ_BAEO01000027.1"/>
</dbReference>
<keyword evidence="7" id="KW-0460">Magnesium</keyword>
<evidence type="ECO:0000259" key="13">
    <source>
        <dbReference type="SMART" id="SM00892"/>
    </source>
</evidence>
<comment type="similarity">
    <text evidence="2 10">Belongs to the DNA/RNA non-specific endonuclease family.</text>
</comment>
<sequence>MKKLLAASLFFILFSTIADIRSVHCPLGCASLDIENNDVVFNHTYALSNNPTTKFADWVAYEVNVLNFGDSLGRDWGNDPLIDDEESLEEPDYKGAFKELKTDRGHQAPLASFAGHRSWTELNYLSNITPQKSTLNQGSWVQLESAIRDAVSFRNSLYVITGTLYSEDEKPLPQADETHKIPSAYYKVVYDIKGNSASFIFDQDLPKGAKYCEQKISNKDLNSKISYTMPNFSDSNEIMTRLGC</sequence>
<keyword evidence="3 10" id="KW-0540">Nuclease</keyword>
<protein>
    <recommendedName>
        <fullName evidence="10">Endonuclease</fullName>
        <ecNumber evidence="10">3.1.30.-</ecNumber>
    </recommendedName>
</protein>
<evidence type="ECO:0000313" key="14">
    <source>
        <dbReference type="EMBL" id="GAC19004.1"/>
    </source>
</evidence>
<evidence type="ECO:0000256" key="11">
    <source>
        <dbReference type="SAM" id="SignalP"/>
    </source>
</evidence>
<keyword evidence="5 10" id="KW-0255">Endonuclease</keyword>
<gene>
    <name evidence="14" type="primary">nucA</name>
    <name evidence="14" type="ORF">GARC_2037</name>
</gene>